<feature type="region of interest" description="Disordered" evidence="1">
    <location>
        <begin position="133"/>
        <end position="153"/>
    </location>
</feature>
<reference evidence="2 3" key="1">
    <citation type="submission" date="2018-06" db="EMBL/GenBank/DDBJ databases">
        <authorList>
            <consortium name="Pathogen Informatics"/>
            <person name="Doyle S."/>
        </authorList>
    </citation>
    <scope>NUCLEOTIDE SEQUENCE [LARGE SCALE GENOMIC DNA]</scope>
    <source>
        <strain evidence="2 3">NCTC13028</strain>
    </source>
</reference>
<dbReference type="EMBL" id="UAWC01000001">
    <property type="protein sequence ID" value="SQB33697.1"/>
    <property type="molecule type" value="Genomic_DNA"/>
</dbReference>
<dbReference type="RefSeq" id="WP_095177211.1">
    <property type="nucleotide sequence ID" value="NZ_CP173238.1"/>
</dbReference>
<evidence type="ECO:0000256" key="1">
    <source>
        <dbReference type="SAM" id="MobiDB-lite"/>
    </source>
</evidence>
<proteinExistence type="predicted"/>
<accession>A0A239Z358</accession>
<gene>
    <name evidence="2" type="ORF">NCTC13028_00649</name>
</gene>
<evidence type="ECO:0000313" key="3">
    <source>
        <dbReference type="Proteomes" id="UP000250223"/>
    </source>
</evidence>
<dbReference type="Proteomes" id="UP000250223">
    <property type="component" value="Unassembled WGS sequence"/>
</dbReference>
<evidence type="ECO:0000313" key="2">
    <source>
        <dbReference type="EMBL" id="SQB33697.1"/>
    </source>
</evidence>
<dbReference type="AlphaFoldDB" id="A0A239Z358"/>
<protein>
    <submittedName>
        <fullName evidence="2">Transposase family protein</fullName>
    </submittedName>
</protein>
<organism evidence="2 3">
    <name type="scientific">Clostridium cochlearium</name>
    <dbReference type="NCBI Taxonomy" id="1494"/>
    <lineage>
        <taxon>Bacteria</taxon>
        <taxon>Bacillati</taxon>
        <taxon>Bacillota</taxon>
        <taxon>Clostridia</taxon>
        <taxon>Eubacteriales</taxon>
        <taxon>Clostridiaceae</taxon>
        <taxon>Clostridium</taxon>
    </lineage>
</organism>
<sequence>MLGYWRSHCDYQSLLLSSISELYKTDPTIVEYYSSSIEKLYNLNLDDIKPLIRETYSLTGKPSNQQPELFRSFILMSDLGFHSLQKWIKHLRAHDILCTIIGVEKSNVPGLGTHYDFISRFWGMSPKAEKSAKDSLHSFTSKPHKKLGKNEKLPPKHPGVIKNLVEQALKGRTVETRPEKLFQQIFAKLAIEPSAKLGLLGNTQKLDISGDGTCLETGGSSLGIKTCDCIKKGIFNCKCNRRFSDPDARRGWDSYHEKWYYGHCLYFLSVYNPKLKKDLPIYFRMVQAQRYDGVTAIFALSEVRKMYPQFNFDKFIADAAHDNYPTYKLLNEWNIKAVISLNPKGEGKNKYEPPIGYTKDGIPICKCNQPMVYDWYDKGRSRIKYRCPLVKGKIKECPHKEECSPSAYGRVIYVKPSDDLRLFTAIPRNSDLWKQIMKKRTSSERVNKRILEDYNMEQAHCRGKKRWSWWTLIHSINIHLDAQLSVSKTNLLDIIKLTANKAC</sequence>
<name>A0A239Z358_CLOCO</name>
<dbReference type="GeneID" id="70576185"/>